<organism evidence="3 4">
    <name type="scientific">Gnathostoma spinigerum</name>
    <dbReference type="NCBI Taxonomy" id="75299"/>
    <lineage>
        <taxon>Eukaryota</taxon>
        <taxon>Metazoa</taxon>
        <taxon>Ecdysozoa</taxon>
        <taxon>Nematoda</taxon>
        <taxon>Chromadorea</taxon>
        <taxon>Rhabditida</taxon>
        <taxon>Spirurina</taxon>
        <taxon>Gnathostomatomorpha</taxon>
        <taxon>Gnathostomatoidea</taxon>
        <taxon>Gnathostomatidae</taxon>
        <taxon>Gnathostoma</taxon>
    </lineage>
</organism>
<feature type="chain" id="PRO_5044834213" description="SXP/RAL-2 family protein Ani s 5-like cation-binding domain-containing protein" evidence="1">
    <location>
        <begin position="17"/>
        <end position="143"/>
    </location>
</feature>
<evidence type="ECO:0000313" key="4">
    <source>
        <dbReference type="Proteomes" id="UP001608902"/>
    </source>
</evidence>
<protein>
    <recommendedName>
        <fullName evidence="2">SXP/RAL-2 family protein Ani s 5-like cation-binding domain-containing protein</fullName>
    </recommendedName>
</protein>
<dbReference type="Pfam" id="PF02520">
    <property type="entry name" value="ANIS5_cation-bd"/>
    <property type="match status" value="1"/>
</dbReference>
<evidence type="ECO:0000313" key="3">
    <source>
        <dbReference type="EMBL" id="MFH4979436.1"/>
    </source>
</evidence>
<sequence>MKTLIVLIALIAVALSQGPPFLEGASDAVLGAWAKLTAGFPNMSDDQIEQATNDFVANHPEIKEKFDAFQAEVKAAKAKEEEEHAKYIATLSPEAQAADKELMAVANDHTITLKAKGEKIEQIFKSLPPEVAKELSQQPPSSS</sequence>
<dbReference type="InterPro" id="IPR003677">
    <property type="entry name" value="ANIS5_cation-bd"/>
</dbReference>
<dbReference type="EMBL" id="JBGFUD010004188">
    <property type="protein sequence ID" value="MFH4979436.1"/>
    <property type="molecule type" value="Genomic_DNA"/>
</dbReference>
<evidence type="ECO:0000256" key="1">
    <source>
        <dbReference type="SAM" id="SignalP"/>
    </source>
</evidence>
<gene>
    <name evidence="3" type="ORF">AB6A40_006145</name>
</gene>
<accession>A0ABD6EPS9</accession>
<dbReference type="PANTHER" id="PTHR21593:SF36">
    <property type="entry name" value="DUF148 DOMAIN-CONTAINING PROTEIN-RELATED"/>
    <property type="match status" value="1"/>
</dbReference>
<dbReference type="Proteomes" id="UP001608902">
    <property type="component" value="Unassembled WGS sequence"/>
</dbReference>
<feature type="domain" description="SXP/RAL-2 family protein Ani s 5-like cation-binding" evidence="2">
    <location>
        <begin position="41"/>
        <end position="132"/>
    </location>
</feature>
<keyword evidence="4" id="KW-1185">Reference proteome</keyword>
<reference evidence="3 4" key="1">
    <citation type="submission" date="2024-08" db="EMBL/GenBank/DDBJ databases">
        <title>Gnathostoma spinigerum genome.</title>
        <authorList>
            <person name="Gonzalez-Bertolin B."/>
            <person name="Monzon S."/>
            <person name="Zaballos A."/>
            <person name="Jimenez P."/>
            <person name="Dekumyoy P."/>
            <person name="Varona S."/>
            <person name="Cuesta I."/>
            <person name="Sumanam S."/>
            <person name="Adisakwattana P."/>
            <person name="Gasser R.B."/>
            <person name="Hernandez-Gonzalez A."/>
            <person name="Young N.D."/>
            <person name="Perteguer M.J."/>
        </authorList>
    </citation>
    <scope>NUCLEOTIDE SEQUENCE [LARGE SCALE GENOMIC DNA]</scope>
    <source>
        <strain evidence="3">AL3</strain>
        <tissue evidence="3">Liver</tissue>
    </source>
</reference>
<feature type="signal peptide" evidence="1">
    <location>
        <begin position="1"/>
        <end position="16"/>
    </location>
</feature>
<comment type="caution">
    <text evidence="3">The sequence shown here is derived from an EMBL/GenBank/DDBJ whole genome shotgun (WGS) entry which is preliminary data.</text>
</comment>
<keyword evidence="1" id="KW-0732">Signal</keyword>
<dbReference type="AlphaFoldDB" id="A0ABD6EPS9"/>
<name>A0ABD6EPS9_9BILA</name>
<dbReference type="InterPro" id="IPR052823">
    <property type="entry name" value="SXP/RAL-2_related"/>
</dbReference>
<proteinExistence type="predicted"/>
<dbReference type="PANTHER" id="PTHR21593">
    <property type="entry name" value="PRION-LIKE- Q/N-RICH -DOMAIN-BEARING PROTEIN PROTEIN"/>
    <property type="match status" value="1"/>
</dbReference>
<evidence type="ECO:0000259" key="2">
    <source>
        <dbReference type="Pfam" id="PF02520"/>
    </source>
</evidence>